<keyword evidence="6" id="KW-0472">Membrane</keyword>
<evidence type="ECO:0000256" key="3">
    <source>
        <dbReference type="ARBA" id="ARBA00022723"/>
    </source>
</evidence>
<evidence type="ECO:0000256" key="2">
    <source>
        <dbReference type="ARBA" id="ARBA00010617"/>
    </source>
</evidence>
<dbReference type="GO" id="GO:0016705">
    <property type="term" value="F:oxidoreductase activity, acting on paired donors, with incorporation or reduction of molecular oxygen"/>
    <property type="evidence" value="ECO:0007669"/>
    <property type="project" value="InterPro"/>
</dbReference>
<proteinExistence type="inferred from homology"/>
<keyword evidence="5" id="KW-0408">Iron</keyword>
<evidence type="ECO:0000256" key="5">
    <source>
        <dbReference type="ARBA" id="ARBA00023004"/>
    </source>
</evidence>
<feature type="transmembrane region" description="Helical" evidence="6">
    <location>
        <begin position="29"/>
        <end position="50"/>
    </location>
</feature>
<evidence type="ECO:0000313" key="8">
    <source>
        <dbReference type="Proteomes" id="UP001280581"/>
    </source>
</evidence>
<dbReference type="InterPro" id="IPR001128">
    <property type="entry name" value="Cyt_P450"/>
</dbReference>
<accession>A0AAN6RDZ9</accession>
<dbReference type="PANTHER" id="PTHR46206">
    <property type="entry name" value="CYTOCHROME P450"/>
    <property type="match status" value="1"/>
</dbReference>
<dbReference type="GO" id="GO:0004497">
    <property type="term" value="F:monooxygenase activity"/>
    <property type="evidence" value="ECO:0007669"/>
    <property type="project" value="InterPro"/>
</dbReference>
<keyword evidence="6" id="KW-0812">Transmembrane</keyword>
<dbReference type="GO" id="GO:0005506">
    <property type="term" value="F:iron ion binding"/>
    <property type="evidence" value="ECO:0007669"/>
    <property type="project" value="InterPro"/>
</dbReference>
<keyword evidence="4" id="KW-0560">Oxidoreductase</keyword>
<comment type="caution">
    <text evidence="7">The sequence shown here is derived from an EMBL/GenBank/DDBJ whole genome shotgun (WGS) entry which is preliminary data.</text>
</comment>
<dbReference type="SUPFAM" id="SSF48264">
    <property type="entry name" value="Cytochrome P450"/>
    <property type="match status" value="1"/>
</dbReference>
<dbReference type="Pfam" id="PF00067">
    <property type="entry name" value="p450"/>
    <property type="match status" value="1"/>
</dbReference>
<dbReference type="EMBL" id="WVTA01000015">
    <property type="protein sequence ID" value="KAK3201740.1"/>
    <property type="molecule type" value="Genomic_DNA"/>
</dbReference>
<dbReference type="AlphaFoldDB" id="A0AAN6RDZ9"/>
<name>A0AAN6RDZ9_9PLEO</name>
<dbReference type="GO" id="GO:0020037">
    <property type="term" value="F:heme binding"/>
    <property type="evidence" value="ECO:0007669"/>
    <property type="project" value="InterPro"/>
</dbReference>
<dbReference type="Gene3D" id="3.10.490.10">
    <property type="entry name" value="Gamma-glutamyl cyclotransferase-like"/>
    <property type="match status" value="1"/>
</dbReference>
<evidence type="ECO:0000256" key="4">
    <source>
        <dbReference type="ARBA" id="ARBA00023002"/>
    </source>
</evidence>
<sequence length="675" mass="76451">MNALIAAQNLTSPVFRWNKWIEAEHHPSYAVLTTKCLLIFAFLAVATYFIGLGAHNPQKPYPVLGDCTYWGRRVWFFCKWFQDSMNILIEGDNKFTKTNSKWSTWVFDDLFHVFPPSLLNELKGFSPDKLNFSRIVDDQFNWHFYMGDTLTKREYVAIVQKHLVAGLPHLTEHLSQIIENAFARRLKPSENSRGWEHVALWDGILEICYDVVGETLLGDLGTSSEYLHHSKNFTETIALWSGGMHILPGWLRRIYFQLSPGGQGEAGTQSLRSSVAQGFLSHTTADGGINNYDEIVHQMLIVTFAAAPMWNMILNQVIQNYVAYPEYHEVLKAEVQRALEIHGGWNKAAFLDMPRLESFTRETLRCTPPIMYTVQRKVMQPTQLSDGTLLRPGEKLMIPTEAILHDPHVYPGPEKFDPESVEKFTNSRGIVPLASVVACIPGWKLSMSIPGLPYREPAFASIEPINATTTTEKERFVEGVAYLVTRAQYAKIIASEGGDIAYAQAKLQARVFTKEDEEITGGKNFYVLTLTNAIFKSPPGKPSSRYMDMIVFGAKTVTITPQYLQYLQEMPVYTGSTSQRTRIGAFLFLFVWSPVMQLIEKIVKNTANLEGGGVVPDWVKTLVRFLVSFMWFSHEVHALFWGRGDGMGDTEEVRVVNQQNDIQSMSCETHMPWGG</sequence>
<comment type="similarity">
    <text evidence="2">Belongs to the cytochrome P450 family.</text>
</comment>
<keyword evidence="6" id="KW-1133">Transmembrane helix</keyword>
<gene>
    <name evidence="7" type="ORF">GRF29_164g497889</name>
</gene>
<evidence type="ECO:0000256" key="1">
    <source>
        <dbReference type="ARBA" id="ARBA00001971"/>
    </source>
</evidence>
<comment type="cofactor">
    <cofactor evidence="1">
        <name>heme</name>
        <dbReference type="ChEBI" id="CHEBI:30413"/>
    </cofactor>
</comment>
<keyword evidence="8" id="KW-1185">Reference proteome</keyword>
<keyword evidence="3" id="KW-0479">Metal-binding</keyword>
<reference evidence="7 8" key="1">
    <citation type="submission" date="2021-02" db="EMBL/GenBank/DDBJ databases">
        <title>Genome assembly of Pseudopithomyces chartarum.</title>
        <authorList>
            <person name="Jauregui R."/>
            <person name="Singh J."/>
            <person name="Voisey C."/>
        </authorList>
    </citation>
    <scope>NUCLEOTIDE SEQUENCE [LARGE SCALE GENOMIC DNA]</scope>
    <source>
        <strain evidence="7 8">AGR01</strain>
    </source>
</reference>
<organism evidence="7 8">
    <name type="scientific">Pseudopithomyces chartarum</name>
    <dbReference type="NCBI Taxonomy" id="1892770"/>
    <lineage>
        <taxon>Eukaryota</taxon>
        <taxon>Fungi</taxon>
        <taxon>Dikarya</taxon>
        <taxon>Ascomycota</taxon>
        <taxon>Pezizomycotina</taxon>
        <taxon>Dothideomycetes</taxon>
        <taxon>Pleosporomycetidae</taxon>
        <taxon>Pleosporales</taxon>
        <taxon>Massarineae</taxon>
        <taxon>Didymosphaeriaceae</taxon>
        <taxon>Pseudopithomyces</taxon>
    </lineage>
</organism>
<protein>
    <submittedName>
        <fullName evidence="7">Uncharacterized protein</fullName>
    </submittedName>
</protein>
<evidence type="ECO:0000256" key="6">
    <source>
        <dbReference type="SAM" id="Phobius"/>
    </source>
</evidence>
<dbReference type="Proteomes" id="UP001280581">
    <property type="component" value="Unassembled WGS sequence"/>
</dbReference>
<dbReference type="InterPro" id="IPR036396">
    <property type="entry name" value="Cyt_P450_sf"/>
</dbReference>
<evidence type="ECO:0000313" key="7">
    <source>
        <dbReference type="EMBL" id="KAK3201740.1"/>
    </source>
</evidence>
<dbReference type="Gene3D" id="1.10.630.10">
    <property type="entry name" value="Cytochrome P450"/>
    <property type="match status" value="1"/>
</dbReference>